<dbReference type="CDD" id="cd00118">
    <property type="entry name" value="LysM"/>
    <property type="match status" value="3"/>
</dbReference>
<dbReference type="OMA" id="FRTWNPA"/>
<dbReference type="STRING" id="77044.A0A1W2TWI3"/>
<feature type="signal peptide" evidence="5">
    <location>
        <begin position="1"/>
        <end position="18"/>
    </location>
</feature>
<dbReference type="InterPro" id="IPR036779">
    <property type="entry name" value="LysM_dom_sf"/>
</dbReference>
<keyword evidence="2" id="KW-0843">Virulence</keyword>
<proteinExistence type="inferred from homology"/>
<dbReference type="GO" id="GO:0008061">
    <property type="term" value="F:chitin binding"/>
    <property type="evidence" value="ECO:0007669"/>
    <property type="project" value="UniProtKB-KW"/>
</dbReference>
<dbReference type="PROSITE" id="PS51782">
    <property type="entry name" value="LYSM"/>
    <property type="match status" value="4"/>
</dbReference>
<feature type="compositionally biased region" description="Low complexity" evidence="4">
    <location>
        <begin position="84"/>
        <end position="104"/>
    </location>
</feature>
<evidence type="ECO:0000256" key="3">
    <source>
        <dbReference type="ARBA" id="ARBA00044955"/>
    </source>
</evidence>
<feature type="compositionally biased region" description="Low complexity" evidence="4">
    <location>
        <begin position="247"/>
        <end position="277"/>
    </location>
</feature>
<dbReference type="AlphaFoldDB" id="A0A1W2TWI3"/>
<evidence type="ECO:0000313" key="8">
    <source>
        <dbReference type="Proteomes" id="UP000054516"/>
    </source>
</evidence>
<dbReference type="Pfam" id="PF01476">
    <property type="entry name" value="LysM"/>
    <property type="match status" value="4"/>
</dbReference>
<keyword evidence="5" id="KW-0732">Signal</keyword>
<evidence type="ECO:0000256" key="1">
    <source>
        <dbReference type="ARBA" id="ARBA00022669"/>
    </source>
</evidence>
<keyword evidence="1" id="KW-0147">Chitin-binding</keyword>
<feature type="domain" description="LysM" evidence="6">
    <location>
        <begin position="28"/>
        <end position="73"/>
    </location>
</feature>
<dbReference type="PANTHER" id="PTHR34997">
    <property type="entry name" value="AM15"/>
    <property type="match status" value="1"/>
</dbReference>
<dbReference type="OrthoDB" id="2281372at2759"/>
<evidence type="ECO:0000256" key="5">
    <source>
        <dbReference type="SAM" id="SignalP"/>
    </source>
</evidence>
<keyword evidence="8" id="KW-1185">Reference proteome</keyword>
<evidence type="ECO:0000256" key="2">
    <source>
        <dbReference type="ARBA" id="ARBA00023026"/>
    </source>
</evidence>
<dbReference type="EMBL" id="DF977547">
    <property type="protein sequence ID" value="GAP93034.1"/>
    <property type="molecule type" value="Genomic_DNA"/>
</dbReference>
<organism evidence="7">
    <name type="scientific">Rosellinia necatrix</name>
    <name type="common">White root-rot fungus</name>
    <dbReference type="NCBI Taxonomy" id="77044"/>
    <lineage>
        <taxon>Eukaryota</taxon>
        <taxon>Fungi</taxon>
        <taxon>Dikarya</taxon>
        <taxon>Ascomycota</taxon>
        <taxon>Pezizomycotina</taxon>
        <taxon>Sordariomycetes</taxon>
        <taxon>Xylariomycetidae</taxon>
        <taxon>Xylariales</taxon>
        <taxon>Xylariaceae</taxon>
        <taxon>Rosellinia</taxon>
    </lineage>
</organism>
<protein>
    <recommendedName>
        <fullName evidence="6">LysM domain-containing protein</fullName>
    </recommendedName>
</protein>
<sequence>MILPRLISAIVLAHAVQSRGIYRRDCTFSVPASSGDTCASLATYWGITEVQFKAYNPGVDCSSNLTEDTEYCIEWDGGQPPPTSTTTTTTTHATTTTTPGGPSPIQSGVAADCNAFYKAVSGDTCQKIADKFGNFTLVNFYTWNPAVGSDCSSLLLGNFYCVGTVSGVGGGPTTTTTGPPQPEQTGIISTCTAYYKVVSGDTCDKIVSSFGTFTLNNFLSWNPAVGSDCTSLFLGYYVCVGVPGTPTTRPTSTSATKTTTTTTKKTTTTTPTGPTPTQSGIPKNCGSYYLVRSGDTCQKIVDKYAGKITLSQFYSWNPAVGSNCQSLFLGYYVCVGLK</sequence>
<dbReference type="InterPro" id="IPR052210">
    <property type="entry name" value="LysM1-like"/>
</dbReference>
<dbReference type="SMART" id="SM00257">
    <property type="entry name" value="LysM"/>
    <property type="match status" value="3"/>
</dbReference>
<evidence type="ECO:0000256" key="4">
    <source>
        <dbReference type="SAM" id="MobiDB-lite"/>
    </source>
</evidence>
<dbReference type="Proteomes" id="UP000054516">
    <property type="component" value="Unassembled WGS sequence"/>
</dbReference>
<name>A0A1W2TWI3_ROSNE</name>
<feature type="region of interest" description="Disordered" evidence="4">
    <location>
        <begin position="76"/>
        <end position="104"/>
    </location>
</feature>
<dbReference type="SUPFAM" id="SSF54106">
    <property type="entry name" value="LysM domain"/>
    <property type="match status" value="3"/>
</dbReference>
<feature type="domain" description="LysM" evidence="6">
    <location>
        <begin position="115"/>
        <end position="162"/>
    </location>
</feature>
<comment type="similarity">
    <text evidence="3">Belongs to the secreted LysM effector family.</text>
</comment>
<reference evidence="7" key="1">
    <citation type="submission" date="2016-03" db="EMBL/GenBank/DDBJ databases">
        <title>Draft genome sequence of Rosellinia necatrix.</title>
        <authorList>
            <person name="Kanematsu S."/>
        </authorList>
    </citation>
    <scope>NUCLEOTIDE SEQUENCE [LARGE SCALE GENOMIC DNA]</scope>
    <source>
        <strain evidence="7">W97</strain>
    </source>
</reference>
<feature type="chain" id="PRO_5010712607" description="LysM domain-containing protein" evidence="5">
    <location>
        <begin position="19"/>
        <end position="338"/>
    </location>
</feature>
<feature type="domain" description="LysM" evidence="6">
    <location>
        <begin position="287"/>
        <end position="335"/>
    </location>
</feature>
<evidence type="ECO:0000313" key="7">
    <source>
        <dbReference type="EMBL" id="GAP93034.1"/>
    </source>
</evidence>
<dbReference type="InterPro" id="IPR018392">
    <property type="entry name" value="LysM"/>
</dbReference>
<evidence type="ECO:0000259" key="6">
    <source>
        <dbReference type="PROSITE" id="PS51782"/>
    </source>
</evidence>
<gene>
    <name evidence="7" type="ORF">SAMD00023353_10200160</name>
</gene>
<dbReference type="Gene3D" id="3.10.350.10">
    <property type="entry name" value="LysM domain"/>
    <property type="match status" value="4"/>
</dbReference>
<dbReference type="PANTHER" id="PTHR34997:SF1">
    <property type="entry name" value="PEPTIDOGLYCAN-BINDING LYSIN DOMAIN"/>
    <property type="match status" value="1"/>
</dbReference>
<feature type="domain" description="LysM" evidence="6">
    <location>
        <begin position="193"/>
        <end position="240"/>
    </location>
</feature>
<feature type="region of interest" description="Disordered" evidence="4">
    <location>
        <begin position="247"/>
        <end position="279"/>
    </location>
</feature>
<accession>A0A1W2TWI3</accession>